<evidence type="ECO:0000259" key="5">
    <source>
        <dbReference type="PROSITE" id="PS50050"/>
    </source>
</evidence>
<dbReference type="Proteomes" id="UP000005207">
    <property type="component" value="Linkage group LG9"/>
</dbReference>
<evidence type="ECO:0000313" key="7">
    <source>
        <dbReference type="Proteomes" id="UP000005207"/>
    </source>
</evidence>
<keyword evidence="3" id="KW-0472">Membrane</keyword>
<dbReference type="PROSITE" id="PS50050">
    <property type="entry name" value="TNFR_NGFR_2"/>
    <property type="match status" value="1"/>
</dbReference>
<dbReference type="InParanoid" id="A0A669EUV7"/>
<feature type="repeat" description="TNFR-Cys" evidence="1">
    <location>
        <begin position="32"/>
        <end position="66"/>
    </location>
</feature>
<evidence type="ECO:0000256" key="3">
    <source>
        <dbReference type="SAM" id="Phobius"/>
    </source>
</evidence>
<dbReference type="AlphaFoldDB" id="A0A669EUV7"/>
<evidence type="ECO:0000256" key="2">
    <source>
        <dbReference type="SAM" id="MobiDB-lite"/>
    </source>
</evidence>
<feature type="region of interest" description="Disordered" evidence="2">
    <location>
        <begin position="347"/>
        <end position="377"/>
    </location>
</feature>
<dbReference type="Ensembl" id="ENSONIT00000054879.1">
    <property type="protein sequence ID" value="ENSONIP00000075308.1"/>
    <property type="gene ID" value="ENSONIG00000014483.2"/>
</dbReference>
<accession>A0A669EUV7</accession>
<evidence type="ECO:0000256" key="1">
    <source>
        <dbReference type="PROSITE-ProRule" id="PRU00206"/>
    </source>
</evidence>
<feature type="chain" id="PRO_5025624906" evidence="4">
    <location>
        <begin position="30"/>
        <end position="683"/>
    </location>
</feature>
<feature type="signal peptide" evidence="4">
    <location>
        <begin position="1"/>
        <end position="29"/>
    </location>
</feature>
<feature type="compositionally biased region" description="Low complexity" evidence="2">
    <location>
        <begin position="411"/>
        <end position="421"/>
    </location>
</feature>
<feature type="compositionally biased region" description="Acidic residues" evidence="2">
    <location>
        <begin position="367"/>
        <end position="377"/>
    </location>
</feature>
<dbReference type="GeneTree" id="ENSGT00940000168990"/>
<dbReference type="SMART" id="SM00208">
    <property type="entry name" value="TNFR"/>
    <property type="match status" value="2"/>
</dbReference>
<feature type="compositionally biased region" description="Low complexity" evidence="2">
    <location>
        <begin position="510"/>
        <end position="524"/>
    </location>
</feature>
<dbReference type="OMA" id="MRWIFRG"/>
<dbReference type="PROSITE" id="PS00652">
    <property type="entry name" value="TNFR_NGFR_1"/>
    <property type="match status" value="1"/>
</dbReference>
<dbReference type="Gene3D" id="2.10.50.10">
    <property type="entry name" value="Tumor Necrosis Factor Receptor, subunit A, domain 2"/>
    <property type="match status" value="2"/>
</dbReference>
<dbReference type="GO" id="GO:0009897">
    <property type="term" value="C:external side of plasma membrane"/>
    <property type="evidence" value="ECO:0007669"/>
    <property type="project" value="TreeGrafter"/>
</dbReference>
<feature type="domain" description="TNFR-Cys" evidence="5">
    <location>
        <begin position="32"/>
        <end position="66"/>
    </location>
</feature>
<dbReference type="PANTHER" id="PTHR47134:SF1">
    <property type="entry name" value="TUMOR NECROSIS FACTOR RECEPTOR SUPERFAMILY MEMBER 11A"/>
    <property type="match status" value="1"/>
</dbReference>
<feature type="region of interest" description="Disordered" evidence="2">
    <location>
        <begin position="544"/>
        <end position="589"/>
    </location>
</feature>
<dbReference type="GO" id="GO:0001503">
    <property type="term" value="P:ossification"/>
    <property type="evidence" value="ECO:0007669"/>
    <property type="project" value="TreeGrafter"/>
</dbReference>
<comment type="caution">
    <text evidence="1">Lacks conserved residue(s) required for the propagation of feature annotation.</text>
</comment>
<feature type="compositionally biased region" description="Polar residues" evidence="2">
    <location>
        <begin position="576"/>
        <end position="589"/>
    </location>
</feature>
<protein>
    <submittedName>
        <fullName evidence="6">Tumor necrosis factor receptor superfamily, member 11a, NFKB activator</fullName>
    </submittedName>
</protein>
<dbReference type="InterPro" id="IPR001368">
    <property type="entry name" value="TNFR/NGFR_Cys_rich_reg"/>
</dbReference>
<keyword evidence="7" id="KW-1185">Reference proteome</keyword>
<keyword evidence="3" id="KW-0812">Transmembrane</keyword>
<feature type="region of interest" description="Disordered" evidence="2">
    <location>
        <begin position="510"/>
        <end position="532"/>
    </location>
</feature>
<keyword evidence="1" id="KW-1015">Disulfide bond</keyword>
<evidence type="ECO:0000313" key="6">
    <source>
        <dbReference type="Ensembl" id="ENSONIP00000075308.1"/>
    </source>
</evidence>
<feature type="transmembrane region" description="Helical" evidence="3">
    <location>
        <begin position="234"/>
        <end position="256"/>
    </location>
</feature>
<reference evidence="6" key="2">
    <citation type="submission" date="2025-08" db="UniProtKB">
        <authorList>
            <consortium name="Ensembl"/>
        </authorList>
    </citation>
    <scope>IDENTIFICATION</scope>
</reference>
<organism evidence="6 7">
    <name type="scientific">Oreochromis niloticus</name>
    <name type="common">Nile tilapia</name>
    <name type="synonym">Tilapia nilotica</name>
    <dbReference type="NCBI Taxonomy" id="8128"/>
    <lineage>
        <taxon>Eukaryota</taxon>
        <taxon>Metazoa</taxon>
        <taxon>Chordata</taxon>
        <taxon>Craniata</taxon>
        <taxon>Vertebrata</taxon>
        <taxon>Euteleostomi</taxon>
        <taxon>Actinopterygii</taxon>
        <taxon>Neopterygii</taxon>
        <taxon>Teleostei</taxon>
        <taxon>Neoteleostei</taxon>
        <taxon>Acanthomorphata</taxon>
        <taxon>Ovalentaria</taxon>
        <taxon>Cichlomorphae</taxon>
        <taxon>Cichliformes</taxon>
        <taxon>Cichlidae</taxon>
        <taxon>African cichlids</taxon>
        <taxon>Pseudocrenilabrinae</taxon>
        <taxon>Oreochromini</taxon>
        <taxon>Oreochromis</taxon>
    </lineage>
</organism>
<keyword evidence="4" id="KW-0732">Signal</keyword>
<feature type="region of interest" description="Disordered" evidence="2">
    <location>
        <begin position="405"/>
        <end position="450"/>
    </location>
</feature>
<name>A0A669EUV7_ORENI</name>
<feature type="disulfide bond" evidence="1">
    <location>
        <begin position="48"/>
        <end position="66"/>
    </location>
</feature>
<dbReference type="GO" id="GO:0045780">
    <property type="term" value="P:positive regulation of bone resorption"/>
    <property type="evidence" value="ECO:0007669"/>
    <property type="project" value="TreeGrafter"/>
</dbReference>
<evidence type="ECO:0000256" key="4">
    <source>
        <dbReference type="SAM" id="SignalP"/>
    </source>
</evidence>
<dbReference type="FunCoup" id="A0A669EUV7">
    <property type="interactions" value="953"/>
</dbReference>
<proteinExistence type="predicted"/>
<reference evidence="6" key="3">
    <citation type="submission" date="2025-09" db="UniProtKB">
        <authorList>
            <consortium name="Ensembl"/>
        </authorList>
    </citation>
    <scope>IDENTIFICATION</scope>
</reference>
<dbReference type="SUPFAM" id="SSF57586">
    <property type="entry name" value="TNF receptor-like"/>
    <property type="match status" value="1"/>
</dbReference>
<gene>
    <name evidence="6" type="primary">tnfrsf11a</name>
</gene>
<sequence length="683" mass="74611">MRLNFSTNWIFRGWITCVLVTFYAQNADSKPQCKETQYLKDSKCCNKCQPGQYVFKDCTDTDQTVCLRCNHGEYQPSLNNAYRCLKQKFCDPKSGFMTNNGNLIEEEPCRCVSGFQCYPINCEFCEKIPTCRPGLGLETKHGEKVHNTERPPFITSPYKQLVNPRLRFVLLIIDQRKVCEPCPKGFFSDKDDDEPCKPWTNCKAEGSKEIKQGSAEADAECGPRDETVIPMSSWVIVSVLSIIIILCLLILLLFCYKDKMKLLSVNLRSCVQNLKRTRIQQETLAPLYHSGAGGGIGGGSGAPKCTPCEVTKLIDQAPSSPADHSSCTLPISVPDVKISLPFIKEMTEKGGTESKTPMEDQSKGSGEPEEVSEEEEVVSVSRLLTGSCMCVIPVHEPLEVGENEDCSQAVSPGTPGSCSCGGLDGERDGGGSGKEVKDGNLKKISPSQSGVAPLVSLSPPLLHTSTAVHSTSPLPELYLPLSQMSPEFKFHLKDRSPTKWEGLYRLMSTDSTSTEHSTTSAMTSVTPLLPSSSVGELYMDKPLEATGPEQDQGVPCGDSRDNKLSSQESELECSPESLQSQLADPNLTSGQVSGNHNTTFISSGQVMNFSGDVIVVCVSQTSHSRDEVERDDGFGNPVQEEATETAPFFQSSLRSQGDYISHCTLQDETLPVQEAMEEQSLGK</sequence>
<keyword evidence="3" id="KW-1133">Transmembrane helix</keyword>
<dbReference type="GO" id="GO:0070555">
    <property type="term" value="P:response to interleukin-1"/>
    <property type="evidence" value="ECO:0007669"/>
    <property type="project" value="TreeGrafter"/>
</dbReference>
<feature type="compositionally biased region" description="Basic and acidic residues" evidence="2">
    <location>
        <begin position="424"/>
        <end position="441"/>
    </location>
</feature>
<dbReference type="InterPro" id="IPR053075">
    <property type="entry name" value="TNFRSF11A"/>
</dbReference>
<feature type="compositionally biased region" description="Basic and acidic residues" evidence="2">
    <location>
        <begin position="347"/>
        <end position="362"/>
    </location>
</feature>
<feature type="disulfide bond" evidence="1">
    <location>
        <begin position="45"/>
        <end position="58"/>
    </location>
</feature>
<dbReference type="PANTHER" id="PTHR47134">
    <property type="entry name" value="TUMOR NECROSIS FACTOR RECEPTOR SUPERFAMILY MEMBER 11A"/>
    <property type="match status" value="1"/>
</dbReference>
<dbReference type="GO" id="GO:0005031">
    <property type="term" value="F:tumor necrosis factor receptor activity"/>
    <property type="evidence" value="ECO:0007669"/>
    <property type="project" value="TreeGrafter"/>
</dbReference>
<dbReference type="GO" id="GO:0072674">
    <property type="term" value="P:multinuclear osteoclast differentiation"/>
    <property type="evidence" value="ECO:0007669"/>
    <property type="project" value="TreeGrafter"/>
</dbReference>
<dbReference type="GO" id="GO:0019955">
    <property type="term" value="F:cytokine binding"/>
    <property type="evidence" value="ECO:0007669"/>
    <property type="project" value="TreeGrafter"/>
</dbReference>
<reference evidence="7" key="1">
    <citation type="submission" date="2012-01" db="EMBL/GenBank/DDBJ databases">
        <title>The Genome Sequence of Oreochromis niloticus (Nile Tilapia).</title>
        <authorList>
            <consortium name="Broad Institute Genome Assembly Team"/>
            <consortium name="Broad Institute Sequencing Platform"/>
            <person name="Di Palma F."/>
            <person name="Johnson J."/>
            <person name="Lander E.S."/>
            <person name="Lindblad-Toh K."/>
        </authorList>
    </citation>
    <scope>NUCLEOTIDE SEQUENCE [LARGE SCALE GENOMIC DNA]</scope>
</reference>